<dbReference type="PANTHER" id="PTHR46211:SF1">
    <property type="entry name" value="GLYCEROPHOSPHODIESTER PHOSPHODIESTERASE, CYTOPLASMIC"/>
    <property type="match status" value="1"/>
</dbReference>
<feature type="domain" description="GP-PDE" evidence="1">
    <location>
        <begin position="27"/>
        <end position="257"/>
    </location>
</feature>
<dbReference type="GO" id="GO:0006629">
    <property type="term" value="P:lipid metabolic process"/>
    <property type="evidence" value="ECO:0007669"/>
    <property type="project" value="InterPro"/>
</dbReference>
<accession>A0A844ZHW5</accession>
<protein>
    <submittedName>
        <fullName evidence="2">Glycerophosphodiester phosphodiesterase</fullName>
    </submittedName>
</protein>
<keyword evidence="3" id="KW-1185">Reference proteome</keyword>
<dbReference type="AlphaFoldDB" id="A0A844ZHW5"/>
<evidence type="ECO:0000313" key="3">
    <source>
        <dbReference type="Proteomes" id="UP000435243"/>
    </source>
</evidence>
<gene>
    <name evidence="2" type="ORF">GRI32_00185</name>
</gene>
<dbReference type="GO" id="GO:0008081">
    <property type="term" value="F:phosphoric diester hydrolase activity"/>
    <property type="evidence" value="ECO:0007669"/>
    <property type="project" value="InterPro"/>
</dbReference>
<dbReference type="Proteomes" id="UP000435243">
    <property type="component" value="Unassembled WGS sequence"/>
</dbReference>
<dbReference type="OrthoDB" id="384721at2"/>
<dbReference type="PANTHER" id="PTHR46211">
    <property type="entry name" value="GLYCEROPHOSPHORYL DIESTER PHOSPHODIESTERASE"/>
    <property type="match status" value="1"/>
</dbReference>
<dbReference type="Pfam" id="PF03009">
    <property type="entry name" value="GDPD"/>
    <property type="match status" value="1"/>
</dbReference>
<dbReference type="PROSITE" id="PS51704">
    <property type="entry name" value="GP_PDE"/>
    <property type="match status" value="1"/>
</dbReference>
<evidence type="ECO:0000259" key="1">
    <source>
        <dbReference type="PROSITE" id="PS51704"/>
    </source>
</evidence>
<sequence>MRSLPWRLIDRLRAPAPDPDRVGWMLRHVFAHRALHGEGRAENSPAAFRAAMDAGLGIECDVRRSRDGRAVVFHDATLERLTGSTGEVDRMVIGELTHVALSVGGETIPTLRDMLELVAGKVPILLELKSDPDRQVNTLCRAVRRDLEGYQGDIAVMSFDPRIGQWFARKMPQVLRGLVVTEQEHRTYSGTIRRHRDLWTARAQFLAYDIRDLPSSFAARQRARGLPVLSWTVSSRALRERAQNHADAPIAEGEGLA</sequence>
<dbReference type="RefSeq" id="WP_160589124.1">
    <property type="nucleotide sequence ID" value="NZ_BAAAFP010000002.1"/>
</dbReference>
<dbReference type="EMBL" id="WTYY01000001">
    <property type="protein sequence ID" value="MXO87154.1"/>
    <property type="molecule type" value="Genomic_DNA"/>
</dbReference>
<dbReference type="InterPro" id="IPR017946">
    <property type="entry name" value="PLC-like_Pdiesterase_TIM-brl"/>
</dbReference>
<name>A0A844ZHW5_9SPHN</name>
<proteinExistence type="predicted"/>
<dbReference type="SUPFAM" id="SSF51695">
    <property type="entry name" value="PLC-like phosphodiesterases"/>
    <property type="match status" value="1"/>
</dbReference>
<reference evidence="2 3" key="1">
    <citation type="submission" date="2019-12" db="EMBL/GenBank/DDBJ databases">
        <title>Genomic-based taxomic classification of the family Erythrobacteraceae.</title>
        <authorList>
            <person name="Xu L."/>
        </authorList>
    </citation>
    <scope>NUCLEOTIDE SEQUENCE [LARGE SCALE GENOMIC DNA]</scope>
    <source>
        <strain evidence="2 3">JCM 16339</strain>
    </source>
</reference>
<comment type="caution">
    <text evidence="2">The sequence shown here is derived from an EMBL/GenBank/DDBJ whole genome shotgun (WGS) entry which is preliminary data.</text>
</comment>
<organism evidence="2 3">
    <name type="scientific">Alteraurantiacibacter aestuarii</name>
    <dbReference type="NCBI Taxonomy" id="650004"/>
    <lineage>
        <taxon>Bacteria</taxon>
        <taxon>Pseudomonadati</taxon>
        <taxon>Pseudomonadota</taxon>
        <taxon>Alphaproteobacteria</taxon>
        <taxon>Sphingomonadales</taxon>
        <taxon>Erythrobacteraceae</taxon>
        <taxon>Alteraurantiacibacter</taxon>
    </lineage>
</organism>
<dbReference type="InterPro" id="IPR030395">
    <property type="entry name" value="GP_PDE_dom"/>
</dbReference>
<dbReference type="Gene3D" id="3.20.20.190">
    <property type="entry name" value="Phosphatidylinositol (PI) phosphodiesterase"/>
    <property type="match status" value="1"/>
</dbReference>
<evidence type="ECO:0000313" key="2">
    <source>
        <dbReference type="EMBL" id="MXO87154.1"/>
    </source>
</evidence>